<evidence type="ECO:0000313" key="1">
    <source>
        <dbReference type="EMBL" id="KAK2192672.1"/>
    </source>
</evidence>
<accession>A0AAD9UKK4</accession>
<comment type="caution">
    <text evidence="1">The sequence shown here is derived from an EMBL/GenBank/DDBJ whole genome shotgun (WGS) entry which is preliminary data.</text>
</comment>
<organism evidence="1 2">
    <name type="scientific">Ridgeia piscesae</name>
    <name type="common">Tubeworm</name>
    <dbReference type="NCBI Taxonomy" id="27915"/>
    <lineage>
        <taxon>Eukaryota</taxon>
        <taxon>Metazoa</taxon>
        <taxon>Spiralia</taxon>
        <taxon>Lophotrochozoa</taxon>
        <taxon>Annelida</taxon>
        <taxon>Polychaeta</taxon>
        <taxon>Sedentaria</taxon>
        <taxon>Canalipalpata</taxon>
        <taxon>Sabellida</taxon>
        <taxon>Siboglinidae</taxon>
        <taxon>Ridgeia</taxon>
    </lineage>
</organism>
<dbReference type="Proteomes" id="UP001209878">
    <property type="component" value="Unassembled WGS sequence"/>
</dbReference>
<reference evidence="1" key="1">
    <citation type="journal article" date="2023" name="Mol. Biol. Evol.">
        <title>Third-Generation Sequencing Reveals the Adaptive Role of the Epigenome in Three Deep-Sea Polychaetes.</title>
        <authorList>
            <person name="Perez M."/>
            <person name="Aroh O."/>
            <person name="Sun Y."/>
            <person name="Lan Y."/>
            <person name="Juniper S.K."/>
            <person name="Young C.R."/>
            <person name="Angers B."/>
            <person name="Qian P.Y."/>
        </authorList>
    </citation>
    <scope>NUCLEOTIDE SEQUENCE</scope>
    <source>
        <strain evidence="1">R07B-5</strain>
    </source>
</reference>
<evidence type="ECO:0000313" key="2">
    <source>
        <dbReference type="Proteomes" id="UP001209878"/>
    </source>
</evidence>
<dbReference type="AlphaFoldDB" id="A0AAD9UKK4"/>
<keyword evidence="2" id="KW-1185">Reference proteome</keyword>
<dbReference type="EMBL" id="JAODUO010000025">
    <property type="protein sequence ID" value="KAK2192672.1"/>
    <property type="molecule type" value="Genomic_DNA"/>
</dbReference>
<name>A0AAD9UKK4_RIDPI</name>
<proteinExistence type="predicted"/>
<protein>
    <submittedName>
        <fullName evidence="1">Uncharacterized protein</fullName>
    </submittedName>
</protein>
<gene>
    <name evidence="1" type="ORF">NP493_25g02027</name>
</gene>
<sequence>MYRVAGVVDRPRRHRQLCTAFATTRASEHARAPRHGGSCKQATDGQTGSCRYTLTLNYIIVSYRYTAVAAVTTRTPTTTATTTPTTTTIRTTTKYTATYPWYDYDRAAAGEPLKPVGVYASTHRQHYYLCTKICPGAGAIYVVAAYIVYTY</sequence>